<evidence type="ECO:0000313" key="2">
    <source>
        <dbReference type="Proteomes" id="UP000688137"/>
    </source>
</evidence>
<dbReference type="EMBL" id="CAJJDM010000004">
    <property type="protein sequence ID" value="CAD8044944.1"/>
    <property type="molecule type" value="Genomic_DNA"/>
</dbReference>
<sequence>MISIVPILQKFIQEGQQYFKAYNDLEKNKNELAQVISEVKILLNEIQYFERYEGFYNYDEKQLIQQCKDKLHLSDTVLKQSPSRVNIIFDYFYITGNNYKQLIDCQNVLNGYKIQIDELLRKSQEIFVTVINPINQQPQNSYIYNLQIKLKLQAPRSIKSIFDQCPYHLKSDYLFQFSMGDSCSSKVDVHVFKRDEFTQLYKIEKQFKTYTMSRRNHCTLQMRNQLQFSPQKKVCSNSQLETPTPEDYSIIIPQKDLNSLSNKFKLYLIVNGQNGMKIIRNSKEILHIRSGQECELQENDQIVFFQDCNENPQVSYIVQQILIKQEQ</sequence>
<comment type="caution">
    <text evidence="1">The sequence shown here is derived from an EMBL/GenBank/DDBJ whole genome shotgun (WGS) entry which is preliminary data.</text>
</comment>
<accession>A0A8S1JR14</accession>
<proteinExistence type="predicted"/>
<dbReference type="AlphaFoldDB" id="A0A8S1JR14"/>
<dbReference type="Proteomes" id="UP000688137">
    <property type="component" value="Unassembled WGS sequence"/>
</dbReference>
<evidence type="ECO:0000313" key="1">
    <source>
        <dbReference type="EMBL" id="CAD8044944.1"/>
    </source>
</evidence>
<keyword evidence="2" id="KW-1185">Reference proteome</keyword>
<gene>
    <name evidence="1" type="ORF">PPRIM_AZ9-3.1.T0080513</name>
</gene>
<organism evidence="1 2">
    <name type="scientific">Paramecium primaurelia</name>
    <dbReference type="NCBI Taxonomy" id="5886"/>
    <lineage>
        <taxon>Eukaryota</taxon>
        <taxon>Sar</taxon>
        <taxon>Alveolata</taxon>
        <taxon>Ciliophora</taxon>
        <taxon>Intramacronucleata</taxon>
        <taxon>Oligohymenophorea</taxon>
        <taxon>Peniculida</taxon>
        <taxon>Parameciidae</taxon>
        <taxon>Paramecium</taxon>
    </lineage>
</organism>
<reference evidence="1" key="1">
    <citation type="submission" date="2021-01" db="EMBL/GenBank/DDBJ databases">
        <authorList>
            <consortium name="Genoscope - CEA"/>
            <person name="William W."/>
        </authorList>
    </citation>
    <scope>NUCLEOTIDE SEQUENCE</scope>
</reference>
<protein>
    <submittedName>
        <fullName evidence="1">Uncharacterized protein</fullName>
    </submittedName>
</protein>
<name>A0A8S1JR14_PARPR</name>